<dbReference type="InParanoid" id="A0A6P8IYI1"/>
<reference evidence="5" key="1">
    <citation type="submission" date="2025-08" db="UniProtKB">
        <authorList>
            <consortium name="RefSeq"/>
        </authorList>
    </citation>
    <scope>IDENTIFICATION</scope>
    <source>
        <tissue evidence="5">Tentacle</tissue>
    </source>
</reference>
<dbReference type="RefSeq" id="XP_031570880.1">
    <property type="nucleotide sequence ID" value="XM_031715020.1"/>
</dbReference>
<sequence length="184" mass="20886">MDSELGIIQTLSHGENGTRIHPTRVFVGGLARGTTELELENFFSDYGSVVDVRIVCDKRTGLNKGYGFVTYENKEVRDTLLKMGMVDFRGRKLRLREAVRRKGSGQFDEPEPVLSTTDAQGVQWILVPLDTVPVQQTSTTPQMWSQYSTCIMPKTPNYYSYNYMAPGAQPQPYYQHGTAYYCYV</sequence>
<dbReference type="Gene3D" id="3.30.70.330">
    <property type="match status" value="1"/>
</dbReference>
<keyword evidence="4" id="KW-1185">Reference proteome</keyword>
<dbReference type="GO" id="GO:0003730">
    <property type="term" value="F:mRNA 3'-UTR binding"/>
    <property type="evidence" value="ECO:0007669"/>
    <property type="project" value="TreeGrafter"/>
</dbReference>
<dbReference type="AlphaFoldDB" id="A0A6P8IYI1"/>
<dbReference type="GeneID" id="116305164"/>
<evidence type="ECO:0000256" key="1">
    <source>
        <dbReference type="ARBA" id="ARBA00022884"/>
    </source>
</evidence>
<dbReference type="PANTHER" id="PTHR11176">
    <property type="entry name" value="BOULE-RELATED"/>
    <property type="match status" value="1"/>
</dbReference>
<evidence type="ECO:0000259" key="3">
    <source>
        <dbReference type="PROSITE" id="PS50102"/>
    </source>
</evidence>
<dbReference type="GO" id="GO:0070935">
    <property type="term" value="P:3'-UTR-mediated mRNA stabilization"/>
    <property type="evidence" value="ECO:0007669"/>
    <property type="project" value="TreeGrafter"/>
</dbReference>
<evidence type="ECO:0000256" key="2">
    <source>
        <dbReference type="PROSITE-ProRule" id="PRU00176"/>
    </source>
</evidence>
<feature type="domain" description="RRM" evidence="3">
    <location>
        <begin position="23"/>
        <end position="100"/>
    </location>
</feature>
<dbReference type="InterPro" id="IPR012677">
    <property type="entry name" value="Nucleotide-bd_a/b_plait_sf"/>
</dbReference>
<dbReference type="PANTHER" id="PTHR11176:SF57">
    <property type="entry name" value="PROTEIN BOULE"/>
    <property type="match status" value="1"/>
</dbReference>
<dbReference type="InterPro" id="IPR000504">
    <property type="entry name" value="RRM_dom"/>
</dbReference>
<dbReference type="GO" id="GO:0008494">
    <property type="term" value="F:translation activator activity"/>
    <property type="evidence" value="ECO:0007669"/>
    <property type="project" value="TreeGrafter"/>
</dbReference>
<gene>
    <name evidence="5" type="primary">LOC116305164</name>
</gene>
<keyword evidence="1 2" id="KW-0694">RNA-binding</keyword>
<dbReference type="KEGG" id="aten:116305164"/>
<organism evidence="4 5">
    <name type="scientific">Actinia tenebrosa</name>
    <name type="common">Australian red waratah sea anemone</name>
    <dbReference type="NCBI Taxonomy" id="6105"/>
    <lineage>
        <taxon>Eukaryota</taxon>
        <taxon>Metazoa</taxon>
        <taxon>Cnidaria</taxon>
        <taxon>Anthozoa</taxon>
        <taxon>Hexacorallia</taxon>
        <taxon>Actiniaria</taxon>
        <taxon>Actiniidae</taxon>
        <taxon>Actinia</taxon>
    </lineage>
</organism>
<dbReference type="SUPFAM" id="SSF54928">
    <property type="entry name" value="RNA-binding domain, RBD"/>
    <property type="match status" value="1"/>
</dbReference>
<dbReference type="GO" id="GO:0045948">
    <property type="term" value="P:positive regulation of translational initiation"/>
    <property type="evidence" value="ECO:0007669"/>
    <property type="project" value="TreeGrafter"/>
</dbReference>
<dbReference type="PROSITE" id="PS50102">
    <property type="entry name" value="RRM"/>
    <property type="match status" value="1"/>
</dbReference>
<dbReference type="SMART" id="SM00360">
    <property type="entry name" value="RRM"/>
    <property type="match status" value="1"/>
</dbReference>
<dbReference type="InterPro" id="IPR035979">
    <property type="entry name" value="RBD_domain_sf"/>
</dbReference>
<dbReference type="OrthoDB" id="762982at2759"/>
<protein>
    <submittedName>
        <fullName evidence="5">Deleted in azoospermia protein 1-like</fullName>
    </submittedName>
</protein>
<accession>A0A6P8IYI1</accession>
<evidence type="ECO:0000313" key="5">
    <source>
        <dbReference type="RefSeq" id="XP_031570880.1"/>
    </source>
</evidence>
<dbReference type="Pfam" id="PF00076">
    <property type="entry name" value="RRM_1"/>
    <property type="match status" value="1"/>
</dbReference>
<proteinExistence type="predicted"/>
<dbReference type="Proteomes" id="UP000515163">
    <property type="component" value="Unplaced"/>
</dbReference>
<evidence type="ECO:0000313" key="4">
    <source>
        <dbReference type="Proteomes" id="UP000515163"/>
    </source>
</evidence>
<name>A0A6P8IYI1_ACTTE</name>
<dbReference type="GO" id="GO:0005737">
    <property type="term" value="C:cytoplasm"/>
    <property type="evidence" value="ECO:0007669"/>
    <property type="project" value="TreeGrafter"/>
</dbReference>